<name>A0ABD5WUG6_9EURY</name>
<keyword evidence="1" id="KW-1277">Toxin-antitoxin system</keyword>
<proteinExistence type="predicted"/>
<dbReference type="RefSeq" id="WP_276280318.1">
    <property type="nucleotide sequence ID" value="NZ_CP119809.1"/>
</dbReference>
<evidence type="ECO:0000313" key="4">
    <source>
        <dbReference type="Proteomes" id="UP001596407"/>
    </source>
</evidence>
<dbReference type="PROSITE" id="PS50222">
    <property type="entry name" value="EF_HAND_2"/>
    <property type="match status" value="1"/>
</dbReference>
<protein>
    <submittedName>
        <fullName evidence="3">Antitoxin VapB family protein</fullName>
    </submittedName>
</protein>
<dbReference type="EMBL" id="JBHSZH010000005">
    <property type="protein sequence ID" value="MFC7081734.1"/>
    <property type="molecule type" value="Genomic_DNA"/>
</dbReference>
<dbReference type="AlphaFoldDB" id="A0ABD5WUG6"/>
<organism evidence="3 4">
    <name type="scientific">Halorussus caseinilyticus</name>
    <dbReference type="NCBI Taxonomy" id="3034025"/>
    <lineage>
        <taxon>Archaea</taxon>
        <taxon>Methanobacteriati</taxon>
        <taxon>Methanobacteriota</taxon>
        <taxon>Stenosarchaea group</taxon>
        <taxon>Halobacteria</taxon>
        <taxon>Halobacteriales</taxon>
        <taxon>Haladaptataceae</taxon>
        <taxon>Halorussus</taxon>
    </lineage>
</organism>
<keyword evidence="4" id="KW-1185">Reference proteome</keyword>
<dbReference type="GeneID" id="79304946"/>
<comment type="caution">
    <text evidence="3">The sequence shown here is derived from an EMBL/GenBank/DDBJ whole genome shotgun (WGS) entry which is preliminary data.</text>
</comment>
<sequence>MATKNIGIREEVYKHLKAHKQGDESFSDTIERLLEDAEGDWRTNFGFLDGEVGEEFAEAVEAERERFDADATARQREIFDAFDGDADG</sequence>
<dbReference type="Pfam" id="PF02697">
    <property type="entry name" value="VAPB_antitox"/>
    <property type="match status" value="1"/>
</dbReference>
<evidence type="ECO:0000259" key="2">
    <source>
        <dbReference type="PROSITE" id="PS50222"/>
    </source>
</evidence>
<evidence type="ECO:0000313" key="3">
    <source>
        <dbReference type="EMBL" id="MFC7081734.1"/>
    </source>
</evidence>
<dbReference type="InterPro" id="IPR002048">
    <property type="entry name" value="EF_hand_dom"/>
</dbReference>
<evidence type="ECO:0000256" key="1">
    <source>
        <dbReference type="ARBA" id="ARBA00022649"/>
    </source>
</evidence>
<dbReference type="Proteomes" id="UP001596407">
    <property type="component" value="Unassembled WGS sequence"/>
</dbReference>
<feature type="domain" description="EF-hand" evidence="2">
    <location>
        <begin position="70"/>
        <end position="88"/>
    </location>
</feature>
<gene>
    <name evidence="3" type="ORF">ACFQJ6_18150</name>
</gene>
<dbReference type="InterPro" id="IPR003847">
    <property type="entry name" value="Put_antitoxin"/>
</dbReference>
<reference evidence="3 4" key="1">
    <citation type="journal article" date="2019" name="Int. J. Syst. Evol. Microbiol.">
        <title>The Global Catalogue of Microorganisms (GCM) 10K type strain sequencing project: providing services to taxonomists for standard genome sequencing and annotation.</title>
        <authorList>
            <consortium name="The Broad Institute Genomics Platform"/>
            <consortium name="The Broad Institute Genome Sequencing Center for Infectious Disease"/>
            <person name="Wu L."/>
            <person name="Ma J."/>
        </authorList>
    </citation>
    <scope>NUCLEOTIDE SEQUENCE [LARGE SCALE GENOMIC DNA]</scope>
    <source>
        <strain evidence="3 4">DT72</strain>
    </source>
</reference>
<accession>A0ABD5WUG6</accession>